<dbReference type="InterPro" id="IPR039420">
    <property type="entry name" value="WalR-like"/>
</dbReference>
<dbReference type="GO" id="GO:0006355">
    <property type="term" value="P:regulation of DNA-templated transcription"/>
    <property type="evidence" value="ECO:0007669"/>
    <property type="project" value="TreeGrafter"/>
</dbReference>
<evidence type="ECO:0000256" key="2">
    <source>
        <dbReference type="PROSITE-ProRule" id="PRU00169"/>
    </source>
</evidence>
<protein>
    <submittedName>
        <fullName evidence="5">Putative two-component system response regulator</fullName>
    </submittedName>
</protein>
<keyword evidence="2" id="KW-0597">Phosphoprotein</keyword>
<evidence type="ECO:0000259" key="4">
    <source>
        <dbReference type="PROSITE" id="PS50930"/>
    </source>
</evidence>
<dbReference type="eggNOG" id="COG3279">
    <property type="taxonomic scope" value="Bacteria"/>
</dbReference>
<dbReference type="HOGENOM" id="CLU_000445_14_1_11"/>
<dbReference type="PANTHER" id="PTHR48111:SF69">
    <property type="entry name" value="RESPONSE REGULATOR RECEIVER"/>
    <property type="match status" value="1"/>
</dbReference>
<dbReference type="SUPFAM" id="SSF52172">
    <property type="entry name" value="CheY-like"/>
    <property type="match status" value="1"/>
</dbReference>
<reference evidence="5 6" key="1">
    <citation type="journal article" date="2014" name="Appl. Environ. Microbiol.">
        <title>Insights into the Microbial Degradation of Rubber and Gutta-Percha by Analysis of the Complete Genome of Nocardia nova SH22a.</title>
        <authorList>
            <person name="Luo Q."/>
            <person name="Hiessl S."/>
            <person name="Poehlein A."/>
            <person name="Daniel R."/>
            <person name="Steinbuchel A."/>
        </authorList>
    </citation>
    <scope>NUCLEOTIDE SEQUENCE [LARGE SCALE GENOMIC DNA]</scope>
    <source>
        <strain evidence="5">SH22a</strain>
    </source>
</reference>
<feature type="domain" description="Response regulatory" evidence="3">
    <location>
        <begin position="22"/>
        <end position="136"/>
    </location>
</feature>
<dbReference type="STRING" id="1415166.NONO_c48750"/>
<sequence length="252" mass="27278">MTPFGGPGTVPPVTGATVAALRVLIVDDEAPAREELAYLLARDAHVGAVCAAADAADALRLLAQTPFDVIVCDIAMPGLSGLELARVTTHFAHRPKIVFVTAHDEHAVAAFDLAAVDYVLKPVRAERLAEAIRRAVGSGGPAPDDEETVPVELAGVTRFVRRSDVRYAEAQGDYVRLHTADAGHLVRMPLSALEQRWADAGFVRVHRSILVSIRHIEELRVVDGRYSVRIGGTDVPVSRRHSRALRDRLLSR</sequence>
<dbReference type="SMART" id="SM00448">
    <property type="entry name" value="REC"/>
    <property type="match status" value="1"/>
</dbReference>
<dbReference type="InterPro" id="IPR011006">
    <property type="entry name" value="CheY-like_superfamily"/>
</dbReference>
<organism evidence="5 6">
    <name type="scientific">Nocardia nova SH22a</name>
    <dbReference type="NCBI Taxonomy" id="1415166"/>
    <lineage>
        <taxon>Bacteria</taxon>
        <taxon>Bacillati</taxon>
        <taxon>Actinomycetota</taxon>
        <taxon>Actinomycetes</taxon>
        <taxon>Mycobacteriales</taxon>
        <taxon>Nocardiaceae</taxon>
        <taxon>Nocardia</taxon>
    </lineage>
</organism>
<feature type="modified residue" description="4-aspartylphosphate" evidence="2">
    <location>
        <position position="73"/>
    </location>
</feature>
<name>W5TKG0_9NOCA</name>
<dbReference type="SMART" id="SM00850">
    <property type="entry name" value="LytTR"/>
    <property type="match status" value="1"/>
</dbReference>
<dbReference type="KEGG" id="nno:NONO_c48750"/>
<dbReference type="InterPro" id="IPR007492">
    <property type="entry name" value="LytTR_DNA-bd_dom"/>
</dbReference>
<feature type="domain" description="HTH LytTR-type" evidence="4">
    <location>
        <begin position="160"/>
        <end position="251"/>
    </location>
</feature>
<gene>
    <name evidence="5" type="ORF">NONO_c48750</name>
</gene>
<dbReference type="PROSITE" id="PS50930">
    <property type="entry name" value="HTH_LYTTR"/>
    <property type="match status" value="1"/>
</dbReference>
<dbReference type="Gene3D" id="3.40.50.2300">
    <property type="match status" value="1"/>
</dbReference>
<dbReference type="Proteomes" id="UP000019150">
    <property type="component" value="Chromosome"/>
</dbReference>
<dbReference type="InterPro" id="IPR001789">
    <property type="entry name" value="Sig_transdc_resp-reg_receiver"/>
</dbReference>
<dbReference type="EMBL" id="CP006850">
    <property type="protein sequence ID" value="AHH19659.1"/>
    <property type="molecule type" value="Genomic_DNA"/>
</dbReference>
<keyword evidence="6" id="KW-1185">Reference proteome</keyword>
<dbReference type="Pfam" id="PF00072">
    <property type="entry name" value="Response_reg"/>
    <property type="match status" value="1"/>
</dbReference>
<dbReference type="PANTHER" id="PTHR48111">
    <property type="entry name" value="REGULATOR OF RPOS"/>
    <property type="match status" value="1"/>
</dbReference>
<dbReference type="PROSITE" id="PS50110">
    <property type="entry name" value="RESPONSE_REGULATORY"/>
    <property type="match status" value="1"/>
</dbReference>
<dbReference type="GO" id="GO:0005829">
    <property type="term" value="C:cytosol"/>
    <property type="evidence" value="ECO:0007669"/>
    <property type="project" value="TreeGrafter"/>
</dbReference>
<dbReference type="GO" id="GO:0032993">
    <property type="term" value="C:protein-DNA complex"/>
    <property type="evidence" value="ECO:0007669"/>
    <property type="project" value="TreeGrafter"/>
</dbReference>
<evidence type="ECO:0000256" key="1">
    <source>
        <dbReference type="ARBA" id="ARBA00023125"/>
    </source>
</evidence>
<proteinExistence type="predicted"/>
<evidence type="ECO:0000313" key="6">
    <source>
        <dbReference type="Proteomes" id="UP000019150"/>
    </source>
</evidence>
<dbReference type="Pfam" id="PF04397">
    <property type="entry name" value="LytTR"/>
    <property type="match status" value="1"/>
</dbReference>
<keyword evidence="1" id="KW-0238">DNA-binding</keyword>
<dbReference type="GO" id="GO:0000156">
    <property type="term" value="F:phosphorelay response regulator activity"/>
    <property type="evidence" value="ECO:0007669"/>
    <property type="project" value="TreeGrafter"/>
</dbReference>
<evidence type="ECO:0000313" key="5">
    <source>
        <dbReference type="EMBL" id="AHH19659.1"/>
    </source>
</evidence>
<accession>W5TKG0</accession>
<dbReference type="Gene3D" id="2.40.50.1020">
    <property type="entry name" value="LytTr DNA-binding domain"/>
    <property type="match status" value="1"/>
</dbReference>
<dbReference type="AlphaFoldDB" id="W5TKG0"/>
<dbReference type="PATRIC" id="fig|1415166.3.peg.5026"/>
<evidence type="ECO:0000259" key="3">
    <source>
        <dbReference type="PROSITE" id="PS50110"/>
    </source>
</evidence>
<dbReference type="GO" id="GO:0000976">
    <property type="term" value="F:transcription cis-regulatory region binding"/>
    <property type="evidence" value="ECO:0007669"/>
    <property type="project" value="TreeGrafter"/>
</dbReference>